<keyword evidence="3" id="KW-1185">Reference proteome</keyword>
<reference evidence="2 3" key="1">
    <citation type="submission" date="2015-07" db="EMBL/GenBank/DDBJ databases">
        <authorList>
            <person name="Noorani M."/>
        </authorList>
    </citation>
    <scope>NUCLEOTIDE SEQUENCE [LARGE SCALE GENOMIC DNA]</scope>
    <source>
        <strain evidence="2 3">CECT 7802</strain>
    </source>
</reference>
<feature type="transmembrane region" description="Helical" evidence="1">
    <location>
        <begin position="93"/>
        <end position="115"/>
    </location>
</feature>
<dbReference type="EMBL" id="CXSU01000011">
    <property type="protein sequence ID" value="CTQ49259.1"/>
    <property type="molecule type" value="Genomic_DNA"/>
</dbReference>
<evidence type="ECO:0000313" key="2">
    <source>
        <dbReference type="EMBL" id="CTQ49259.1"/>
    </source>
</evidence>
<protein>
    <submittedName>
        <fullName evidence="2">Uncharacterized protein</fullName>
    </submittedName>
</protein>
<name>A0A0M6YHK0_9RHOB</name>
<dbReference type="STRING" id="420998.JDO7802_01272"/>
<keyword evidence="1" id="KW-0472">Membrane</keyword>
<proteinExistence type="predicted"/>
<gene>
    <name evidence="2" type="ORF">JDO7802_01272</name>
</gene>
<dbReference type="Proteomes" id="UP000049222">
    <property type="component" value="Unassembled WGS sequence"/>
</dbReference>
<organism evidence="2 3">
    <name type="scientific">Jannaschia donghaensis</name>
    <dbReference type="NCBI Taxonomy" id="420998"/>
    <lineage>
        <taxon>Bacteria</taxon>
        <taxon>Pseudomonadati</taxon>
        <taxon>Pseudomonadota</taxon>
        <taxon>Alphaproteobacteria</taxon>
        <taxon>Rhodobacterales</taxon>
        <taxon>Roseobacteraceae</taxon>
        <taxon>Jannaschia</taxon>
    </lineage>
</organism>
<keyword evidence="1" id="KW-0812">Transmembrane</keyword>
<evidence type="ECO:0000256" key="1">
    <source>
        <dbReference type="SAM" id="Phobius"/>
    </source>
</evidence>
<feature type="transmembrane region" description="Helical" evidence="1">
    <location>
        <begin position="12"/>
        <end position="30"/>
    </location>
</feature>
<feature type="transmembrane region" description="Helical" evidence="1">
    <location>
        <begin position="36"/>
        <end position="54"/>
    </location>
</feature>
<dbReference type="AlphaFoldDB" id="A0A0M6YHK0"/>
<dbReference type="RefSeq" id="WP_055083722.1">
    <property type="nucleotide sequence ID" value="NZ_CXSU01000011.1"/>
</dbReference>
<keyword evidence="1" id="KW-1133">Transmembrane helix</keyword>
<feature type="transmembrane region" description="Helical" evidence="1">
    <location>
        <begin position="61"/>
        <end position="81"/>
    </location>
</feature>
<evidence type="ECO:0000313" key="3">
    <source>
        <dbReference type="Proteomes" id="UP000049222"/>
    </source>
</evidence>
<sequence length="301" mass="33428">MLDTILYRLHALRRRLLICGGIALLAGVSPTLWPHLPMFAALVIALTVLNALVFPNGQIEGLTLSLTLLVVAPVVPLAWPYMLALVEMGPWEAAHLLFVPLGLILVFNSISWIWCQIGDLMWKADARLITEMHLDVPADVARDALFIRPDRTAAGKRFGPERDGWIPALQDVPGVDMTDWRNIREEIHFRYRIVSQTPERQCVVTVCGGPHIDDMVGASDVTITTDGNGCRYREEAVIDVNLNLALSLLFADGIQDTVRHSVDRHLRRHSPTLAAAHRQTLLTVLARLLSPFARTTPAPLD</sequence>
<accession>A0A0M6YHK0</accession>